<dbReference type="EMBL" id="OOFM01000001">
    <property type="protein sequence ID" value="SPL61287.1"/>
    <property type="molecule type" value="Genomic_DNA"/>
</dbReference>
<evidence type="ECO:0000313" key="1">
    <source>
        <dbReference type="EMBL" id="SPL61287.1"/>
    </source>
</evidence>
<proteinExistence type="predicted"/>
<protein>
    <submittedName>
        <fullName evidence="1">Uncharacterized protein</fullName>
    </submittedName>
</protein>
<evidence type="ECO:0000313" key="2">
    <source>
        <dbReference type="Proteomes" id="UP000246073"/>
    </source>
</evidence>
<sequence>MRRIHAPAHGLVSLARHLFRIARASAPVPGLHGARNEQARFAFIRPDHVVAIKIAVDRRILKG</sequence>
<accession>A0A2P9HB09</accession>
<name>A0A2P9HB09_9HYPH</name>
<gene>
    <name evidence="1" type="ORF">OHAE_4079</name>
</gene>
<organism evidence="1 2">
    <name type="scientific">Ochrobactrum soli</name>
    <dbReference type="NCBI Taxonomy" id="2448455"/>
    <lineage>
        <taxon>Bacteria</taxon>
        <taxon>Pseudomonadati</taxon>
        <taxon>Pseudomonadota</taxon>
        <taxon>Alphaproteobacteria</taxon>
        <taxon>Hyphomicrobiales</taxon>
        <taxon>Brucellaceae</taxon>
        <taxon>Brucella/Ochrobactrum group</taxon>
        <taxon>Ochrobactrum</taxon>
    </lineage>
</organism>
<dbReference type="AlphaFoldDB" id="A0A2P9HB09"/>
<dbReference type="Proteomes" id="UP000246073">
    <property type="component" value="Unassembled WGS sequence"/>
</dbReference>
<reference evidence="2" key="1">
    <citation type="submission" date="2017-12" db="EMBL/GenBank/DDBJ databases">
        <authorList>
            <person name="Diaz M."/>
        </authorList>
    </citation>
    <scope>NUCLEOTIDE SEQUENCE [LARGE SCALE GENOMIC DNA]</scope>
    <source>
        <strain evidence="2">FI11154</strain>
    </source>
</reference>